<evidence type="ECO:0000259" key="9">
    <source>
        <dbReference type="PROSITE" id="PS00300"/>
    </source>
</evidence>
<dbReference type="PANTHER" id="PTHR43134:SF1">
    <property type="entry name" value="SIGNAL RECOGNITION PARTICLE RECEPTOR SUBUNIT ALPHA"/>
    <property type="match status" value="1"/>
</dbReference>
<organism evidence="10 11">
    <name type="scientific">Moniliophthora roreri</name>
    <name type="common">Frosty pod rot fungus</name>
    <name type="synonym">Monilia roreri</name>
    <dbReference type="NCBI Taxonomy" id="221103"/>
    <lineage>
        <taxon>Eukaryota</taxon>
        <taxon>Fungi</taxon>
        <taxon>Dikarya</taxon>
        <taxon>Basidiomycota</taxon>
        <taxon>Agaricomycotina</taxon>
        <taxon>Agaricomycetes</taxon>
        <taxon>Agaricomycetidae</taxon>
        <taxon>Agaricales</taxon>
        <taxon>Marasmiineae</taxon>
        <taxon>Marasmiaceae</taxon>
        <taxon>Moniliophthora</taxon>
    </lineage>
</organism>
<evidence type="ECO:0000256" key="2">
    <source>
        <dbReference type="ARBA" id="ARBA00008531"/>
    </source>
</evidence>
<gene>
    <name evidence="10" type="ORF">WG66_5593</name>
</gene>
<dbReference type="SUPFAM" id="SSF52540">
    <property type="entry name" value="P-loop containing nucleoside triphosphate hydrolases"/>
    <property type="match status" value="1"/>
</dbReference>
<evidence type="ECO:0000256" key="4">
    <source>
        <dbReference type="ARBA" id="ARBA00022824"/>
    </source>
</evidence>
<feature type="compositionally biased region" description="Basic residues" evidence="8">
    <location>
        <begin position="240"/>
        <end position="249"/>
    </location>
</feature>
<dbReference type="eggNOG" id="KOG0781">
    <property type="taxonomic scope" value="Eukaryota"/>
</dbReference>
<dbReference type="InterPro" id="IPR036225">
    <property type="entry name" value="SRP/SRP_N"/>
</dbReference>
<comment type="similarity">
    <text evidence="2">Belongs to the GTP-binding SRP family.</text>
</comment>
<dbReference type="PROSITE" id="PS00300">
    <property type="entry name" value="SRP54"/>
    <property type="match status" value="1"/>
</dbReference>
<dbReference type="Gene3D" id="1.20.120.140">
    <property type="entry name" value="Signal recognition particle SRP54, nucleotide-binding domain"/>
    <property type="match status" value="1"/>
</dbReference>
<dbReference type="CDD" id="cd17876">
    <property type="entry name" value="SRalpha_C"/>
    <property type="match status" value="1"/>
</dbReference>
<dbReference type="InterPro" id="IPR000897">
    <property type="entry name" value="SRP54_GTPase_dom"/>
</dbReference>
<protein>
    <recommendedName>
        <fullName evidence="9">SRP54-type proteins GTP-binding domain-containing protein</fullName>
    </recommendedName>
</protein>
<dbReference type="GO" id="GO:0005785">
    <property type="term" value="C:signal recognition particle receptor complex"/>
    <property type="evidence" value="ECO:0007669"/>
    <property type="project" value="InterPro"/>
</dbReference>
<dbReference type="FunFam" id="3.40.50.300:FF:000188">
    <property type="entry name" value="signal recognition particle receptor subunit alpha"/>
    <property type="match status" value="1"/>
</dbReference>
<dbReference type="Pfam" id="PF00448">
    <property type="entry name" value="SRP54"/>
    <property type="match status" value="1"/>
</dbReference>
<dbReference type="Gene3D" id="3.40.50.300">
    <property type="entry name" value="P-loop containing nucleotide triphosphate hydrolases"/>
    <property type="match status" value="1"/>
</dbReference>
<dbReference type="SMART" id="SM00963">
    <property type="entry name" value="SRP54_N"/>
    <property type="match status" value="1"/>
</dbReference>
<dbReference type="GO" id="GO:0006886">
    <property type="term" value="P:intracellular protein transport"/>
    <property type="evidence" value="ECO:0007669"/>
    <property type="project" value="InterPro"/>
</dbReference>
<evidence type="ECO:0000256" key="5">
    <source>
        <dbReference type="ARBA" id="ARBA00023134"/>
    </source>
</evidence>
<keyword evidence="5" id="KW-0342">GTP-binding</keyword>
<dbReference type="EMBL" id="LATX01001424">
    <property type="protein sequence ID" value="KTB41801.1"/>
    <property type="molecule type" value="Genomic_DNA"/>
</dbReference>
<keyword evidence="7" id="KW-0675">Receptor</keyword>
<dbReference type="InterPro" id="IPR011012">
    <property type="entry name" value="Longin-like_dom_sf"/>
</dbReference>
<dbReference type="PANTHER" id="PTHR43134">
    <property type="entry name" value="SIGNAL RECOGNITION PARTICLE RECEPTOR SUBUNIT ALPHA"/>
    <property type="match status" value="1"/>
</dbReference>
<comment type="caution">
    <text evidence="10">The sequence shown here is derived from an EMBL/GenBank/DDBJ whole genome shotgun (WGS) entry which is preliminary data.</text>
</comment>
<dbReference type="GO" id="GO:0005525">
    <property type="term" value="F:GTP binding"/>
    <property type="evidence" value="ECO:0007669"/>
    <property type="project" value="UniProtKB-KW"/>
</dbReference>
<dbReference type="Pfam" id="PF04086">
    <property type="entry name" value="SRP-alpha_N"/>
    <property type="match status" value="2"/>
</dbReference>
<proteinExistence type="inferred from homology"/>
<evidence type="ECO:0000313" key="10">
    <source>
        <dbReference type="EMBL" id="KTB41801.1"/>
    </source>
</evidence>
<sequence>MLDHCSISHKGGIVLWSRSFTPEASNITSSAESPVNSLIRDALIEGRTTDEKYEKGSYAVKWSFVNDLELIFVVAYQRILQLTYVEDLLTTLKALFVKLFQPIIATLVASLHAVNSGKAAAAEAITSFNFATAFEGWDKVFDKVLKGLEDRAALERQSRLRGTNRPQPVVDSTPPSDDPDIVSSDAPQDEQQIARNVQALKNRLRGRGGRRGGRSGGRPLSDAGSGRESAPASDSEATPKKKNKIKTQRKWGDEAPSEFDMASLDFSMDKPGAISDMSSHDLQALVDQASLGTRTRDGLYEVKDWEFTKDASETDETDNVILRTLKSNESSSASKSGSLGALGSLFARLTGSKVLTEQDLKPVLEGMKQHLMKKNVAKEIADKVCEGVGESLVGKKVGGFQSTNAAVQLALSNSLTRILTPKTSTDLLLSIRTKLSSPLASTHQRVPYSITFVGVNGVGKSTNLSKVCFWLIQNGLRVLIAACDTFRSGAVEQLRVHVRNLSMLGVNGATDSKGRVELFERGYGKDAAAIAREAITYAGSNDFDVVLIDTAGRMQDNEPLMRALAKLVAVNNPDKIIFVGEALVGNEAVDQLTKFDRALRDFSAISGSGKERGIDGMLVTKWDTVDDKVGAALSMTYVTGQPIIFVGCGQTYTDLRQLRVSNVVQAILSD</sequence>
<dbReference type="InterPro" id="IPR013822">
    <property type="entry name" value="Signal_recog_particl_SRP54_hlx"/>
</dbReference>
<dbReference type="GO" id="GO:0003924">
    <property type="term" value="F:GTPase activity"/>
    <property type="evidence" value="ECO:0007669"/>
    <property type="project" value="InterPro"/>
</dbReference>
<reference evidence="10 11" key="1">
    <citation type="submission" date="2015-12" db="EMBL/GenBank/DDBJ databases">
        <title>Draft genome sequence of Moniliophthora roreri, the causal agent of frosty pod rot of cacao.</title>
        <authorList>
            <person name="Aime M.C."/>
            <person name="Diaz-Valderrama J.R."/>
            <person name="Kijpornyongpan T."/>
            <person name="Phillips-Mora W."/>
        </authorList>
    </citation>
    <scope>NUCLEOTIDE SEQUENCE [LARGE SCALE GENOMIC DNA]</scope>
    <source>
        <strain evidence="10 11">MCA 2952</strain>
    </source>
</reference>
<dbReference type="InterPro" id="IPR027417">
    <property type="entry name" value="P-loop_NTPase"/>
</dbReference>
<dbReference type="Gene3D" id="3.30.450.60">
    <property type="match status" value="1"/>
</dbReference>
<dbReference type="FunFam" id="1.20.120.140:FF:000009">
    <property type="entry name" value="Signal sequence receptor alpha subunit"/>
    <property type="match status" value="1"/>
</dbReference>
<evidence type="ECO:0000313" key="11">
    <source>
        <dbReference type="Proteomes" id="UP000054988"/>
    </source>
</evidence>
<dbReference type="AlphaFoldDB" id="A0A0W0FZQ1"/>
<evidence type="ECO:0000256" key="3">
    <source>
        <dbReference type="ARBA" id="ARBA00022741"/>
    </source>
</evidence>
<dbReference type="SUPFAM" id="SSF47364">
    <property type="entry name" value="Domain of the SRP/SRP receptor G-proteins"/>
    <property type="match status" value="1"/>
</dbReference>
<feature type="compositionally biased region" description="Low complexity" evidence="8">
    <location>
        <begin position="166"/>
        <end position="185"/>
    </location>
</feature>
<evidence type="ECO:0000256" key="6">
    <source>
        <dbReference type="ARBA" id="ARBA00023136"/>
    </source>
</evidence>
<dbReference type="InterPro" id="IPR042101">
    <property type="entry name" value="SRP54_N_sf"/>
</dbReference>
<dbReference type="GO" id="GO:0005047">
    <property type="term" value="F:signal recognition particle binding"/>
    <property type="evidence" value="ECO:0007669"/>
    <property type="project" value="InterPro"/>
</dbReference>
<feature type="domain" description="SRP54-type proteins GTP-binding" evidence="9">
    <location>
        <begin position="642"/>
        <end position="655"/>
    </location>
</feature>
<dbReference type="CDD" id="cd14826">
    <property type="entry name" value="SR_alpha_SRX"/>
    <property type="match status" value="1"/>
</dbReference>
<keyword evidence="6" id="KW-0472">Membrane</keyword>
<evidence type="ECO:0000256" key="8">
    <source>
        <dbReference type="SAM" id="MobiDB-lite"/>
    </source>
</evidence>
<keyword evidence="3" id="KW-0547">Nucleotide-binding</keyword>
<dbReference type="Pfam" id="PF02881">
    <property type="entry name" value="SRP54_N"/>
    <property type="match status" value="1"/>
</dbReference>
<dbReference type="Proteomes" id="UP000054988">
    <property type="component" value="Unassembled WGS sequence"/>
</dbReference>
<dbReference type="SMART" id="SM00382">
    <property type="entry name" value="AAA"/>
    <property type="match status" value="1"/>
</dbReference>
<accession>A0A0W0FZQ1</accession>
<evidence type="ECO:0000256" key="1">
    <source>
        <dbReference type="ARBA" id="ARBA00004397"/>
    </source>
</evidence>
<dbReference type="GO" id="GO:0006614">
    <property type="term" value="P:SRP-dependent cotranslational protein targeting to membrane"/>
    <property type="evidence" value="ECO:0007669"/>
    <property type="project" value="InterPro"/>
</dbReference>
<evidence type="ECO:0000256" key="7">
    <source>
        <dbReference type="ARBA" id="ARBA00023170"/>
    </source>
</evidence>
<keyword evidence="4" id="KW-0256">Endoplasmic reticulum</keyword>
<dbReference type="SUPFAM" id="SSF64356">
    <property type="entry name" value="SNARE-like"/>
    <property type="match status" value="1"/>
</dbReference>
<feature type="compositionally biased region" description="Basic residues" evidence="8">
    <location>
        <begin position="202"/>
        <end position="213"/>
    </location>
</feature>
<name>A0A0W0FZQ1_MONRR</name>
<dbReference type="InterPro" id="IPR003593">
    <property type="entry name" value="AAA+_ATPase"/>
</dbReference>
<dbReference type="SMART" id="SM00962">
    <property type="entry name" value="SRP54"/>
    <property type="match status" value="1"/>
</dbReference>
<feature type="region of interest" description="Disordered" evidence="8">
    <location>
        <begin position="156"/>
        <end position="256"/>
    </location>
</feature>
<comment type="subcellular location">
    <subcellularLocation>
        <location evidence="1">Endoplasmic reticulum membrane</location>
        <topology evidence="1">Peripheral membrane protein</topology>
        <orientation evidence="1">Cytoplasmic side</orientation>
    </subcellularLocation>
</comment>
<dbReference type="InterPro" id="IPR007222">
    <property type="entry name" value="Sig_recog_particle_rcpt_asu_N"/>
</dbReference>